<accession>A0ABT2EMV3</accession>
<comment type="caution">
    <text evidence="2">The sequence shown here is derived from an EMBL/GenBank/DDBJ whole genome shotgun (WGS) entry which is preliminary data.</text>
</comment>
<reference evidence="2 3" key="1">
    <citation type="submission" date="2022-08" db="EMBL/GenBank/DDBJ databases">
        <title>Bacterial and archaeal communities from various locations to study Microbial Dark Matter (Phase II).</title>
        <authorList>
            <person name="Stepanauskas R."/>
        </authorList>
    </citation>
    <scope>NUCLEOTIDE SEQUENCE [LARGE SCALE GENOMIC DNA]</scope>
    <source>
        <strain evidence="2 3">PD1</strain>
    </source>
</reference>
<keyword evidence="1" id="KW-1133">Transmembrane helix</keyword>
<evidence type="ECO:0000313" key="3">
    <source>
        <dbReference type="Proteomes" id="UP001204798"/>
    </source>
</evidence>
<dbReference type="RefSeq" id="WP_259093862.1">
    <property type="nucleotide sequence ID" value="NZ_CP130454.1"/>
</dbReference>
<keyword evidence="3" id="KW-1185">Reference proteome</keyword>
<feature type="transmembrane region" description="Helical" evidence="1">
    <location>
        <begin position="15"/>
        <end position="39"/>
    </location>
</feature>
<keyword evidence="1" id="KW-0812">Transmembrane</keyword>
<sequence length="170" mass="19292">MEREEVRKLARQLGWLWIAWGISFSILFLFVVLILTGWIPANELKARRILIVDDKGKPRIALVMEPGHVVELQRKGETFPVHYIESAVVYVYDPKGYPRIMLRANSDSSAELNICDRQGKVRIGFAATDLPGATLYDQEGRGRLTFSLSGTGDPNIKLYSQDWQVIFEAP</sequence>
<dbReference type="EMBL" id="JANUCP010000001">
    <property type="protein sequence ID" value="MCS3918253.1"/>
    <property type="molecule type" value="Genomic_DNA"/>
</dbReference>
<gene>
    <name evidence="2" type="ORF">M2350_000650</name>
</gene>
<evidence type="ECO:0008006" key="4">
    <source>
        <dbReference type="Google" id="ProtNLM"/>
    </source>
</evidence>
<proteinExistence type="predicted"/>
<organism evidence="2 3">
    <name type="scientific">Candidatus Fervidibacter sacchari</name>
    <dbReference type="NCBI Taxonomy" id="1448929"/>
    <lineage>
        <taxon>Bacteria</taxon>
        <taxon>Candidatus Fervidibacterota</taxon>
        <taxon>Candidatus Fervidibacter</taxon>
    </lineage>
</organism>
<dbReference type="Proteomes" id="UP001204798">
    <property type="component" value="Unassembled WGS sequence"/>
</dbReference>
<keyword evidence="1" id="KW-0472">Membrane</keyword>
<evidence type="ECO:0000256" key="1">
    <source>
        <dbReference type="SAM" id="Phobius"/>
    </source>
</evidence>
<name>A0ABT2EMV3_9BACT</name>
<protein>
    <recommendedName>
        <fullName evidence="4">DUF4384 domain-containing protein</fullName>
    </recommendedName>
</protein>
<evidence type="ECO:0000313" key="2">
    <source>
        <dbReference type="EMBL" id="MCS3918253.1"/>
    </source>
</evidence>